<keyword evidence="2" id="KW-0378">Hydrolase</keyword>
<evidence type="ECO:0000313" key="2">
    <source>
        <dbReference type="EMBL" id="QQV92206.1"/>
    </source>
</evidence>
<keyword evidence="1" id="KW-0472">Membrane</keyword>
<evidence type="ECO:0000313" key="3">
    <source>
        <dbReference type="Proteomes" id="UP000596381"/>
    </source>
</evidence>
<keyword evidence="2" id="KW-0645">Protease</keyword>
<accession>A0A7U0GBL0</accession>
<name>A0A7U0GBL0_9CAUD</name>
<evidence type="ECO:0000256" key="1">
    <source>
        <dbReference type="SAM" id="Phobius"/>
    </source>
</evidence>
<sequence>MRYYNNTDTDNETLKALLKKVGKWVAIGVVAFIVLLMAGCPYYNVWQQGMAGKAALMKATQDRQIAVQEAEAKKESAKSLAEAEVIRAGGVARANKIIGDSLKNNEAYLRYLWVDSLQQTKNQVIYVPTEANLPVMEANRLKNNPPPAN</sequence>
<dbReference type="Proteomes" id="UP000596381">
    <property type="component" value="Segment"/>
</dbReference>
<keyword evidence="3" id="KW-1185">Reference proteome</keyword>
<keyword evidence="1" id="KW-0812">Transmembrane</keyword>
<reference evidence="2 3" key="1">
    <citation type="submission" date="2020-12" db="EMBL/GenBank/DDBJ databases">
        <title>Genomic characterization of four novel bacteriophages infecting Klebsiella pneumoniae.</title>
        <authorList>
            <person name="Estrada Bonilla B."/>
            <person name="Costa A.R."/>
            <person name="van Rossum T."/>
            <person name="Hagedoorn S."/>
            <person name="Wallinga H."/>
            <person name="Xiao M."/>
            <person name="Song W."/>
            <person name="Haas P.-J."/>
            <person name="Nobrega F.L."/>
            <person name="Brouns S.J.J."/>
        </authorList>
    </citation>
    <scope>NUCLEOTIDE SEQUENCE [LARGE SCALE GENOMIC DNA]</scope>
</reference>
<proteinExistence type="predicted"/>
<feature type="transmembrane region" description="Helical" evidence="1">
    <location>
        <begin position="24"/>
        <end position="43"/>
    </location>
</feature>
<organism evidence="2 3">
    <name type="scientific">Klebsiella phage vB_KpM_FBKp24</name>
    <dbReference type="NCBI Taxonomy" id="2801834"/>
    <lineage>
        <taxon>Viruses</taxon>
        <taxon>Duplodnaviria</taxon>
        <taxon>Heunggongvirae</taxon>
        <taxon>Uroviricota</taxon>
        <taxon>Caudoviricetes</taxon>
        <taxon>Chimalliviridae</taxon>
        <taxon>Maaswegvirus</taxon>
        <taxon>Maaswegvirus Kp24</taxon>
    </lineage>
</organism>
<gene>
    <name evidence="2" type="ORF">vBKpMFBKp24_274</name>
</gene>
<dbReference type="GO" id="GO:0008233">
    <property type="term" value="F:peptidase activity"/>
    <property type="evidence" value="ECO:0007669"/>
    <property type="project" value="UniProtKB-KW"/>
</dbReference>
<protein>
    <submittedName>
        <fullName evidence="2">Membrane protease subunit</fullName>
    </submittedName>
</protein>
<keyword evidence="1" id="KW-1133">Transmembrane helix</keyword>
<dbReference type="GO" id="GO:0006508">
    <property type="term" value="P:proteolysis"/>
    <property type="evidence" value="ECO:0007669"/>
    <property type="project" value="UniProtKB-KW"/>
</dbReference>
<dbReference type="EMBL" id="MW394391">
    <property type="protein sequence ID" value="QQV92206.1"/>
    <property type="molecule type" value="Genomic_DNA"/>
</dbReference>